<feature type="chain" id="PRO_5045150496" evidence="1">
    <location>
        <begin position="26"/>
        <end position="331"/>
    </location>
</feature>
<feature type="signal peptide" evidence="1">
    <location>
        <begin position="1"/>
        <end position="25"/>
    </location>
</feature>
<dbReference type="EMBL" id="CP089977">
    <property type="protein sequence ID" value="UXZ05327.1"/>
    <property type="molecule type" value="Genomic_DNA"/>
</dbReference>
<accession>A0ABY6F5U7</accession>
<evidence type="ECO:0000256" key="1">
    <source>
        <dbReference type="SAM" id="SignalP"/>
    </source>
</evidence>
<dbReference type="PROSITE" id="PS51257">
    <property type="entry name" value="PROKAR_LIPOPROTEIN"/>
    <property type="match status" value="1"/>
</dbReference>
<keyword evidence="3" id="KW-1185">Reference proteome</keyword>
<sequence>MKKWYLMLFMGCLLTACGQSQESQANTTTTQKATSLPDKFIEQQTSGQITQPVVQRPPAKILSVVDSLAAEDIFDVIYQNQYFEYYPNADEIDEYELADAITMGVDDGQNRYLAVFREISPLTNAQGEERYLAMIERLPIEQSEETGEWQLQKAYHPSAAGVDFVLFKSLTDGGFGLLARQSYQEAAGSYGRAALFHHADRQDWQPIGKNRMGMIYKWGYTATGVSSDYFRVIAVSDDKIEDLGVAAEIGLSGTIYASDSDQEFAFESVAVIERIDDSNPKLDYYPIIVRVQGTEVEYLDEQPYLTEIDYSATYQFDGADTEYQEVKTVKH</sequence>
<keyword evidence="1" id="KW-0732">Signal</keyword>
<name>A0ABY6F5U7_9GAMM</name>
<evidence type="ECO:0000313" key="2">
    <source>
        <dbReference type="EMBL" id="UXZ05327.1"/>
    </source>
</evidence>
<dbReference type="RefSeq" id="WP_263076828.1">
    <property type="nucleotide sequence ID" value="NZ_CP089977.1"/>
</dbReference>
<proteinExistence type="predicted"/>
<reference evidence="2" key="1">
    <citation type="submission" date="2021-12" db="EMBL/GenBank/DDBJ databases">
        <title>taxonomy of Moraxella sp. ZY201224.</title>
        <authorList>
            <person name="Li F."/>
        </authorList>
    </citation>
    <scope>NUCLEOTIDE SEQUENCE</scope>
    <source>
        <strain evidence="2">ZY201224</strain>
    </source>
</reference>
<protein>
    <submittedName>
        <fullName evidence="2">Uncharacterized protein</fullName>
    </submittedName>
</protein>
<evidence type="ECO:0000313" key="3">
    <source>
        <dbReference type="Proteomes" id="UP001063782"/>
    </source>
</evidence>
<dbReference type="Proteomes" id="UP001063782">
    <property type="component" value="Chromosome"/>
</dbReference>
<organism evidence="2 3">
    <name type="scientific">Moraxella nasicaprae</name>
    <dbReference type="NCBI Taxonomy" id="2904122"/>
    <lineage>
        <taxon>Bacteria</taxon>
        <taxon>Pseudomonadati</taxon>
        <taxon>Pseudomonadota</taxon>
        <taxon>Gammaproteobacteria</taxon>
        <taxon>Moraxellales</taxon>
        <taxon>Moraxellaceae</taxon>
        <taxon>Moraxella</taxon>
    </lineage>
</organism>
<gene>
    <name evidence="2" type="ORF">LU297_02430</name>
</gene>